<comment type="similarity">
    <text evidence="1 5">Belongs to the metallo-dependent hydrolases superfamily. NagA family.</text>
</comment>
<dbReference type="PANTHER" id="PTHR11113">
    <property type="entry name" value="N-ACETYLGLUCOSAMINE-6-PHOSPHATE DEACETYLASE"/>
    <property type="match status" value="1"/>
</dbReference>
<dbReference type="SUPFAM" id="SSF51338">
    <property type="entry name" value="Composite domain of metallo-dependent hydrolases"/>
    <property type="match status" value="1"/>
</dbReference>
<evidence type="ECO:0000313" key="8">
    <source>
        <dbReference type="Proteomes" id="UP001589836"/>
    </source>
</evidence>
<dbReference type="EMBL" id="JBHLTP010000013">
    <property type="protein sequence ID" value="MFC0525387.1"/>
    <property type="molecule type" value="Genomic_DNA"/>
</dbReference>
<keyword evidence="2" id="KW-0479">Metal-binding</keyword>
<dbReference type="PANTHER" id="PTHR11113:SF14">
    <property type="entry name" value="N-ACETYLGLUCOSAMINE-6-PHOSPHATE DEACETYLASE"/>
    <property type="match status" value="1"/>
</dbReference>
<dbReference type="CDD" id="cd00854">
    <property type="entry name" value="NagA"/>
    <property type="match status" value="1"/>
</dbReference>
<keyword evidence="3 5" id="KW-0378">Hydrolase</keyword>
<dbReference type="Pfam" id="PF01979">
    <property type="entry name" value="Amidohydro_1"/>
    <property type="match status" value="1"/>
</dbReference>
<dbReference type="Proteomes" id="UP001589836">
    <property type="component" value="Unassembled WGS sequence"/>
</dbReference>
<dbReference type="SUPFAM" id="SSF51556">
    <property type="entry name" value="Metallo-dependent hydrolases"/>
    <property type="match status" value="1"/>
</dbReference>
<dbReference type="Gene3D" id="2.30.40.10">
    <property type="entry name" value="Urease, subunit C, domain 1"/>
    <property type="match status" value="1"/>
</dbReference>
<evidence type="ECO:0000256" key="4">
    <source>
        <dbReference type="ARBA" id="ARBA00023277"/>
    </source>
</evidence>
<evidence type="ECO:0000313" key="7">
    <source>
        <dbReference type="EMBL" id="MFC0525387.1"/>
    </source>
</evidence>
<organism evidence="7 8">
    <name type="scientific">Pontibacillus salicampi</name>
    <dbReference type="NCBI Taxonomy" id="1449801"/>
    <lineage>
        <taxon>Bacteria</taxon>
        <taxon>Bacillati</taxon>
        <taxon>Bacillota</taxon>
        <taxon>Bacilli</taxon>
        <taxon>Bacillales</taxon>
        <taxon>Bacillaceae</taxon>
        <taxon>Pontibacillus</taxon>
    </lineage>
</organism>
<dbReference type="InterPro" id="IPR011059">
    <property type="entry name" value="Metal-dep_hydrolase_composite"/>
</dbReference>
<proteinExistence type="inferred from homology"/>
<evidence type="ECO:0000256" key="3">
    <source>
        <dbReference type="ARBA" id="ARBA00022801"/>
    </source>
</evidence>
<dbReference type="InterPro" id="IPR032466">
    <property type="entry name" value="Metal_Hydrolase"/>
</dbReference>
<dbReference type="EC" id="3.5.1.25" evidence="7"/>
<evidence type="ECO:0000256" key="1">
    <source>
        <dbReference type="ARBA" id="ARBA00010716"/>
    </source>
</evidence>
<evidence type="ECO:0000256" key="5">
    <source>
        <dbReference type="PIRNR" id="PIRNR038994"/>
    </source>
</evidence>
<dbReference type="NCBIfam" id="TIGR00221">
    <property type="entry name" value="nagA"/>
    <property type="match status" value="1"/>
</dbReference>
<dbReference type="GO" id="GO:0008448">
    <property type="term" value="F:N-acetylglucosamine-6-phosphate deacetylase activity"/>
    <property type="evidence" value="ECO:0007669"/>
    <property type="project" value="UniProtKB-EC"/>
</dbReference>
<evidence type="ECO:0000256" key="2">
    <source>
        <dbReference type="ARBA" id="ARBA00022723"/>
    </source>
</evidence>
<evidence type="ECO:0000259" key="6">
    <source>
        <dbReference type="Pfam" id="PF01979"/>
    </source>
</evidence>
<protein>
    <submittedName>
        <fullName evidence="7">N-acetylglucosamine-6-phosphate deacetylase</fullName>
        <ecNumber evidence="7">3.5.1.25</ecNumber>
    </submittedName>
</protein>
<name>A0ABV6LSJ7_9BACI</name>
<accession>A0ABV6LSJ7</accession>
<reference evidence="7 8" key="1">
    <citation type="submission" date="2024-09" db="EMBL/GenBank/DDBJ databases">
        <authorList>
            <person name="Sun Q."/>
            <person name="Mori K."/>
        </authorList>
    </citation>
    <scope>NUCLEOTIDE SEQUENCE [LARGE SCALE GENOMIC DNA]</scope>
    <source>
        <strain evidence="7 8">NCAIM B.02529</strain>
    </source>
</reference>
<dbReference type="InterPro" id="IPR006680">
    <property type="entry name" value="Amidohydro-rel"/>
</dbReference>
<comment type="caution">
    <text evidence="7">The sequence shown here is derived from an EMBL/GenBank/DDBJ whole genome shotgun (WGS) entry which is preliminary data.</text>
</comment>
<dbReference type="InterPro" id="IPR003764">
    <property type="entry name" value="GlcNAc_6-P_deAcase"/>
</dbReference>
<keyword evidence="8" id="KW-1185">Reference proteome</keyword>
<sequence>MRLMLLTNGIIYAEDGTKHALRMKNGKIVSFETGEHGEDAIVLPDGYQVLPGFLDLHIHGAGGADTMDATPDALATIARRLAERGTTGFLATTITQSKEQIEAALANVASYQQQSEGGAAVLGIHLEGPFISPKRAGAQPTEHIQPGSVQLFQRWQQLANGAIRLVTLAPEEDEDYQLTTHLQETGVVASIGHSDATFDEVNEAVEKGISHATHLFNQMRGLHHREPGVAGAVFLNEAIRTELITDGMHVSPPMVQLSFRHIGAERLILITDAMRAQCMPEGKYELGGQEVFVEGNAARLADGTLAGSILTLSQALHNVMEYTGCTMWDVIQMASTNPAKELGIENEKGSIAIGKDADLVVLDEQNEVYMTIIAGEIAYQREEA</sequence>
<dbReference type="RefSeq" id="WP_377350602.1">
    <property type="nucleotide sequence ID" value="NZ_JBHLTP010000013.1"/>
</dbReference>
<dbReference type="PIRSF" id="PIRSF038994">
    <property type="entry name" value="NagA"/>
    <property type="match status" value="1"/>
</dbReference>
<feature type="domain" description="Amidohydrolase-related" evidence="6">
    <location>
        <begin position="49"/>
        <end position="377"/>
    </location>
</feature>
<gene>
    <name evidence="7" type="primary">nagA</name>
    <name evidence="7" type="ORF">ACFFGV_17525</name>
</gene>
<dbReference type="Gene3D" id="3.20.20.140">
    <property type="entry name" value="Metal-dependent hydrolases"/>
    <property type="match status" value="1"/>
</dbReference>
<keyword evidence="4 5" id="KW-0119">Carbohydrate metabolism</keyword>